<feature type="compositionally biased region" description="Basic and acidic residues" evidence="2">
    <location>
        <begin position="1226"/>
        <end position="1235"/>
    </location>
</feature>
<keyword evidence="1 6" id="KW-0067">ATP-binding</keyword>
<feature type="domain" description="DNA2/NAM7 helicase-like C-terminal" evidence="4">
    <location>
        <begin position="708"/>
        <end position="901"/>
    </location>
</feature>
<dbReference type="InterPro" id="IPR057373">
    <property type="entry name" value="ZNFX1"/>
</dbReference>
<keyword evidence="1 6" id="KW-0378">Hydrolase</keyword>
<evidence type="ECO:0000259" key="4">
    <source>
        <dbReference type="Pfam" id="PF13087"/>
    </source>
</evidence>
<dbReference type="InterPro" id="IPR041679">
    <property type="entry name" value="DNA2/NAM7-like_C"/>
</dbReference>
<keyword evidence="7" id="KW-1185">Reference proteome</keyword>
<accession>A0A559M8B1</accession>
<dbReference type="GO" id="GO:0004386">
    <property type="term" value="F:helicase activity"/>
    <property type="evidence" value="ECO:0007669"/>
    <property type="project" value="UniProtKB-KW"/>
</dbReference>
<dbReference type="GO" id="GO:0031048">
    <property type="term" value="P:regulatory ncRNA-mediated heterochromatin formation"/>
    <property type="evidence" value="ECO:0007669"/>
    <property type="project" value="TreeGrafter"/>
</dbReference>
<feature type="domain" description="DNA2/NAM7 helicase helicase" evidence="3">
    <location>
        <begin position="318"/>
        <end position="693"/>
    </location>
</feature>
<evidence type="ECO:0000259" key="3">
    <source>
        <dbReference type="Pfam" id="PF13086"/>
    </source>
</evidence>
<reference evidence="6 7" key="1">
    <citation type="submission" date="2018-05" db="EMBL/GenBank/DDBJ databases">
        <title>Genome sequencing and assembly of the regulated plant pathogen Lachnellula willkommii and related sister species for the development of diagnostic species identification markers.</title>
        <authorList>
            <person name="Giroux E."/>
            <person name="Bilodeau G."/>
        </authorList>
    </citation>
    <scope>NUCLEOTIDE SEQUENCE [LARGE SCALE GENOMIC DNA]</scope>
    <source>
        <strain evidence="6 7">CBS 172.35</strain>
    </source>
</reference>
<keyword evidence="1 6" id="KW-0347">Helicase</keyword>
<feature type="compositionally biased region" description="Low complexity" evidence="2">
    <location>
        <begin position="1166"/>
        <end position="1177"/>
    </location>
</feature>
<dbReference type="InterPro" id="IPR027417">
    <property type="entry name" value="P-loop_NTPase"/>
</dbReference>
<keyword evidence="1 6" id="KW-0547">Nucleotide-binding</keyword>
<dbReference type="SUPFAM" id="SSF52540">
    <property type="entry name" value="P-loop containing nucleoside triphosphate hydrolases"/>
    <property type="match status" value="1"/>
</dbReference>
<comment type="caution">
    <text evidence="6">The sequence shown here is derived from an EMBL/GenBank/DDBJ whole genome shotgun (WGS) entry which is preliminary data.</text>
</comment>
<dbReference type="InterPro" id="IPR041677">
    <property type="entry name" value="DNA2/NAM7_AAA_11"/>
</dbReference>
<dbReference type="PANTHER" id="PTHR10887:SF341">
    <property type="entry name" value="NFX1-TYPE ZINC FINGER-CONTAINING PROTEIN 1"/>
    <property type="match status" value="1"/>
</dbReference>
<sequence length="1277" mass="142891">MVYVHAGAGFEALRGHINKDHLAGNHAEEWRNLPEIPTASEIWSTDSSRETRPVEEEWNSYMREPSYEIALPHNIIEGPWPSKAEYLGAHYQILREDVVAPLRHSVASVKDRPDMMEDNETHIYTHVTMKGMMLSPVGPAFRVEFSTERAGKQIRWEQSKRLMQGTLVAISSHKDSFRTSCKVAVIAARPLVGGVDQNPPQVDIFWGDNNDAVFDPDEHYIMVEARTGYFEASRHMLVAIQKLMTESFALAKHIVDLDSNVTAPTYVEDHSIYDLSSLLPPEKATEIIEGGITRADRLQNVDLLDPEAFPKIPESGMDPSQLLAFKSMMNKKVAIVQGPPGTGKTFVSVSALKVMLANLQPDEPPIIVAAQTNHALDQLLNHVLKFEPNILRLGGRCDKGNIAILERTLYQLKHSDHKVPSMFQGLKDAQKRVASNVEAISEILNPLVTSKLVTAEMFLNAGVIRQEHYDSLNDDDWTDDGDVSGGLESWLREDQIYPILRTPQNDTTLPLEEGEVEQEVVLALDQEVRGEHFDREADKDGLTGTYVRFNRMYTGRNTGVLDDDIKKLLRKHRDLQAVPHSKRGDMYRYLLKQLDRNMRKKMKLQLSQYNDAIDKLRLTKWSLNAHFIRHMRIKLIGCTTTGLSKYRGLLAAVQPRTLLIEEAAETKEGTIIAGMIETLQHLILVGDHQQLQANCNVKALEEAPYHMNISMFERLVRNSIGFVMLNEQRRMVPNIRKLLTLEPIPFYENLQDHRSVLDRKDNRPLVPGMGDRDVHFFSHNWPECRNPDSSRYNPDEAQMIAGAFKHLILNGTEASKITVLTFYNGQRKRIVQELKNTPGLEHVTYFNVFTVDSFQGEENDIILLSLVRSNEHLSIGFLDNKNRLVVALSRARRGLYIFGNALTLTAAESNELVIGRDPLWDPLLQHLKRQRQFKYGAGFPITCIRHGKTIEIAEPQDWALNAGGCNAKCDAILPCGHFCTYNCHSFPESDVPCREACPLQLPCGHGCSRFCYEACTCDQCTPVIQTELEAWNLATDSTGMIYTASDVRSGPERALHESSPSSGGSSERGRNGRFTMRGADGGKTDEPQAPFQIDTAVKVLEADFKGKHVNDKSSPLRGFNSSNGTGGKKTSTKSDPMRKGAFASRGDAPHPKSAGKPEPVVQSYRSSPSFFNKSSNPAVEKKDIASDRQASGNQSGMSIVDLSPLSSPKSISQEEKTSHIRVSKTKKAENGHANRVDGGIIAPVANPSQEPPPLIDFDEPWVHIGIDQSVIPESWRI</sequence>
<dbReference type="InterPro" id="IPR047187">
    <property type="entry name" value="SF1_C_Upf1"/>
</dbReference>
<dbReference type="CDD" id="cd18808">
    <property type="entry name" value="SF1_C_Upf1"/>
    <property type="match status" value="1"/>
</dbReference>
<dbReference type="CDD" id="cd06008">
    <property type="entry name" value="NF-X1-zinc-finger"/>
    <property type="match status" value="1"/>
</dbReference>
<dbReference type="Proteomes" id="UP000315522">
    <property type="component" value="Unassembled WGS sequence"/>
</dbReference>
<gene>
    <name evidence="6" type="primary">hrr1</name>
    <name evidence="6" type="ORF">LAWI1_G007432</name>
</gene>
<evidence type="ECO:0000256" key="1">
    <source>
        <dbReference type="ARBA" id="ARBA00022806"/>
    </source>
</evidence>
<dbReference type="Pfam" id="PF13087">
    <property type="entry name" value="AAA_12"/>
    <property type="match status" value="1"/>
</dbReference>
<feature type="compositionally biased region" description="Polar residues" evidence="2">
    <location>
        <begin position="1188"/>
        <end position="1197"/>
    </location>
</feature>
<evidence type="ECO:0000256" key="2">
    <source>
        <dbReference type="SAM" id="MobiDB-lite"/>
    </source>
</evidence>
<dbReference type="InterPro" id="IPR045055">
    <property type="entry name" value="DNA2/NAM7-like"/>
</dbReference>
<organism evidence="6 7">
    <name type="scientific">Lachnellula willkommii</name>
    <dbReference type="NCBI Taxonomy" id="215461"/>
    <lineage>
        <taxon>Eukaryota</taxon>
        <taxon>Fungi</taxon>
        <taxon>Dikarya</taxon>
        <taxon>Ascomycota</taxon>
        <taxon>Pezizomycotina</taxon>
        <taxon>Leotiomycetes</taxon>
        <taxon>Helotiales</taxon>
        <taxon>Lachnaceae</taxon>
        <taxon>Lachnellula</taxon>
    </lineage>
</organism>
<dbReference type="Pfam" id="PF13086">
    <property type="entry name" value="AAA_11"/>
    <property type="match status" value="1"/>
</dbReference>
<dbReference type="Gene3D" id="3.40.50.300">
    <property type="entry name" value="P-loop containing nucleotide triphosphate hydrolases"/>
    <property type="match status" value="3"/>
</dbReference>
<evidence type="ECO:0000313" key="7">
    <source>
        <dbReference type="Proteomes" id="UP000315522"/>
    </source>
</evidence>
<dbReference type="PANTHER" id="PTHR10887">
    <property type="entry name" value="DNA2/NAM7 HELICASE FAMILY"/>
    <property type="match status" value="1"/>
</dbReference>
<dbReference type="Pfam" id="PF25396">
    <property type="entry name" value="ZNFX1"/>
    <property type="match status" value="1"/>
</dbReference>
<name>A0A559M8B1_9HELO</name>
<protein>
    <submittedName>
        <fullName evidence="6">Helicase required for RNAi-mediated heterochromatin assembly</fullName>
    </submittedName>
</protein>
<dbReference type="EMBL" id="QGML01001367">
    <property type="protein sequence ID" value="TVY89198.1"/>
    <property type="molecule type" value="Genomic_DNA"/>
</dbReference>
<dbReference type="GO" id="GO:0031380">
    <property type="term" value="C:nuclear RNA-directed RNA polymerase complex"/>
    <property type="evidence" value="ECO:0007669"/>
    <property type="project" value="TreeGrafter"/>
</dbReference>
<feature type="region of interest" description="Disordered" evidence="2">
    <location>
        <begin position="1108"/>
        <end position="1254"/>
    </location>
</feature>
<evidence type="ECO:0000313" key="6">
    <source>
        <dbReference type="EMBL" id="TVY89198.1"/>
    </source>
</evidence>
<feature type="domain" description="ZNFX1" evidence="5">
    <location>
        <begin position="118"/>
        <end position="226"/>
    </location>
</feature>
<feature type="region of interest" description="Disordered" evidence="2">
    <location>
        <begin position="1046"/>
        <end position="1090"/>
    </location>
</feature>
<proteinExistence type="predicted"/>
<evidence type="ECO:0000259" key="5">
    <source>
        <dbReference type="Pfam" id="PF25396"/>
    </source>
</evidence>
<dbReference type="AlphaFoldDB" id="A0A559M8B1"/>